<dbReference type="EMBL" id="JACHIQ010000001">
    <property type="protein sequence ID" value="MBB6067457.1"/>
    <property type="molecule type" value="Genomic_DNA"/>
</dbReference>
<reference evidence="1 2" key="1">
    <citation type="submission" date="2020-08" db="EMBL/GenBank/DDBJ databases">
        <title>Genomic Encyclopedia of Type Strains, Phase IV (KMG-V): Genome sequencing to study the core and pangenomes of soil and plant-associated prokaryotes.</title>
        <authorList>
            <person name="Whitman W."/>
        </authorList>
    </citation>
    <scope>NUCLEOTIDE SEQUENCE [LARGE SCALE GENOMIC DNA]</scope>
    <source>
        <strain evidence="1 2">DSM 7078</strain>
    </source>
</reference>
<sequence length="312" mass="34423">MKLKAFLMIFAVLFSGIAVNMGHEDVASVTFQCPECYSVISGNTTTILATAAGRVDGNYYLNDVVFSYSTDGTDWKTIGTCYVGVEPGRGEDVSANETSMEWNITGLDGRYILRGIANYNYSSPLPDSETSDESVDSNNKGNGGKYGKYSLSGITFLKYDFKKGGSESNRPEGPGEMPTTKTKSGEDIVVYISNGGDIPEINIVRNDRLETEILLLADVEDPFNDLVNKVLFEYNYLDGETWTELGETDEKVNGDYIYFWNILGRTGEYRIRACMLNANGEVIGVSDGNLCLTDNFEDDITIFDESEKITLP</sequence>
<comment type="caution">
    <text evidence="1">The sequence shown here is derived from an EMBL/GenBank/DDBJ whole genome shotgun (WGS) entry which is preliminary data.</text>
</comment>
<evidence type="ECO:0000313" key="1">
    <source>
        <dbReference type="EMBL" id="MBB6067457.1"/>
    </source>
</evidence>
<proteinExistence type="predicted"/>
<evidence type="ECO:0000313" key="2">
    <source>
        <dbReference type="Proteomes" id="UP000584706"/>
    </source>
</evidence>
<organism evidence="1 2">
    <name type="scientific">Methanococcus maripaludis</name>
    <name type="common">Methanococcus deltae</name>
    <dbReference type="NCBI Taxonomy" id="39152"/>
    <lineage>
        <taxon>Archaea</taxon>
        <taxon>Methanobacteriati</taxon>
        <taxon>Methanobacteriota</taxon>
        <taxon>Methanomada group</taxon>
        <taxon>Methanococci</taxon>
        <taxon>Methanococcales</taxon>
        <taxon>Methanococcaceae</taxon>
        <taxon>Methanococcus</taxon>
    </lineage>
</organism>
<dbReference type="RefSeq" id="WP_183546445.1">
    <property type="nucleotide sequence ID" value="NZ_JACHIQ010000001.1"/>
</dbReference>
<accession>A0A7J9S1N5</accession>
<dbReference type="Proteomes" id="UP000584706">
    <property type="component" value="Unassembled WGS sequence"/>
</dbReference>
<protein>
    <submittedName>
        <fullName evidence="1">Uncharacterized protein</fullName>
    </submittedName>
</protein>
<dbReference type="AlphaFoldDB" id="A0A7J9S1N5"/>
<gene>
    <name evidence="1" type="ORF">HNP97_000947</name>
</gene>
<name>A0A7J9S1N5_METMI</name>